<dbReference type="InterPro" id="IPR007111">
    <property type="entry name" value="NACHT_NTPase"/>
</dbReference>
<dbReference type="Gene3D" id="3.40.50.300">
    <property type="entry name" value="P-loop containing nucleotide triphosphate hydrolases"/>
    <property type="match status" value="1"/>
</dbReference>
<name>A0AAD7GCJ9_MYCRO</name>
<dbReference type="Pfam" id="PF22939">
    <property type="entry name" value="WHD_GPIID"/>
    <property type="match status" value="1"/>
</dbReference>
<protein>
    <submittedName>
        <fullName evidence="4">Ankyrin repeat-containing domain protein</fullName>
    </submittedName>
</protein>
<dbReference type="InterPro" id="IPR054471">
    <property type="entry name" value="GPIID_WHD"/>
</dbReference>
<dbReference type="PANTHER" id="PTHR10039">
    <property type="entry name" value="AMELOGENIN"/>
    <property type="match status" value="1"/>
</dbReference>
<feature type="repeat" description="ANK" evidence="2">
    <location>
        <begin position="799"/>
        <end position="831"/>
    </location>
</feature>
<dbReference type="Pfam" id="PF24883">
    <property type="entry name" value="NPHP3_N"/>
    <property type="match status" value="1"/>
</dbReference>
<dbReference type="InterPro" id="IPR036770">
    <property type="entry name" value="Ankyrin_rpt-contain_sf"/>
</dbReference>
<dbReference type="Gene3D" id="1.25.40.20">
    <property type="entry name" value="Ankyrin repeat-containing domain"/>
    <property type="match status" value="1"/>
</dbReference>
<feature type="repeat" description="ANK" evidence="2">
    <location>
        <begin position="704"/>
        <end position="732"/>
    </location>
</feature>
<dbReference type="EMBL" id="JARKIE010000081">
    <property type="protein sequence ID" value="KAJ7688184.1"/>
    <property type="molecule type" value="Genomic_DNA"/>
</dbReference>
<evidence type="ECO:0000313" key="5">
    <source>
        <dbReference type="Proteomes" id="UP001221757"/>
    </source>
</evidence>
<reference evidence="4" key="1">
    <citation type="submission" date="2023-03" db="EMBL/GenBank/DDBJ databases">
        <title>Massive genome expansion in bonnet fungi (Mycena s.s.) driven by repeated elements and novel gene families across ecological guilds.</title>
        <authorList>
            <consortium name="Lawrence Berkeley National Laboratory"/>
            <person name="Harder C.B."/>
            <person name="Miyauchi S."/>
            <person name="Viragh M."/>
            <person name="Kuo A."/>
            <person name="Thoen E."/>
            <person name="Andreopoulos B."/>
            <person name="Lu D."/>
            <person name="Skrede I."/>
            <person name="Drula E."/>
            <person name="Henrissat B."/>
            <person name="Morin E."/>
            <person name="Kohler A."/>
            <person name="Barry K."/>
            <person name="LaButti K."/>
            <person name="Morin E."/>
            <person name="Salamov A."/>
            <person name="Lipzen A."/>
            <person name="Mereny Z."/>
            <person name="Hegedus B."/>
            <person name="Baldrian P."/>
            <person name="Stursova M."/>
            <person name="Weitz H."/>
            <person name="Taylor A."/>
            <person name="Grigoriev I.V."/>
            <person name="Nagy L.G."/>
            <person name="Martin F."/>
            <person name="Kauserud H."/>
        </authorList>
    </citation>
    <scope>NUCLEOTIDE SEQUENCE</scope>
    <source>
        <strain evidence="4">CBHHK067</strain>
    </source>
</reference>
<dbReference type="Pfam" id="PF00023">
    <property type="entry name" value="Ank"/>
    <property type="match status" value="1"/>
</dbReference>
<proteinExistence type="predicted"/>
<dbReference type="SMART" id="SM00248">
    <property type="entry name" value="ANK"/>
    <property type="match status" value="8"/>
</dbReference>
<feature type="repeat" description="ANK" evidence="2">
    <location>
        <begin position="832"/>
        <end position="864"/>
    </location>
</feature>
<dbReference type="PANTHER" id="PTHR10039:SF15">
    <property type="entry name" value="NACHT DOMAIN-CONTAINING PROTEIN"/>
    <property type="match status" value="1"/>
</dbReference>
<dbReference type="InterPro" id="IPR027417">
    <property type="entry name" value="P-loop_NTPase"/>
</dbReference>
<dbReference type="Pfam" id="PF12796">
    <property type="entry name" value="Ank_2"/>
    <property type="match status" value="2"/>
</dbReference>
<feature type="repeat" description="ANK" evidence="2">
    <location>
        <begin position="733"/>
        <end position="765"/>
    </location>
</feature>
<organism evidence="4 5">
    <name type="scientific">Mycena rosella</name>
    <name type="common">Pink bonnet</name>
    <name type="synonym">Agaricus rosellus</name>
    <dbReference type="NCBI Taxonomy" id="1033263"/>
    <lineage>
        <taxon>Eukaryota</taxon>
        <taxon>Fungi</taxon>
        <taxon>Dikarya</taxon>
        <taxon>Basidiomycota</taxon>
        <taxon>Agaricomycotina</taxon>
        <taxon>Agaricomycetes</taxon>
        <taxon>Agaricomycetidae</taxon>
        <taxon>Agaricales</taxon>
        <taxon>Marasmiineae</taxon>
        <taxon>Mycenaceae</taxon>
        <taxon>Mycena</taxon>
    </lineage>
</organism>
<feature type="repeat" description="ANK" evidence="2">
    <location>
        <begin position="766"/>
        <end position="798"/>
    </location>
</feature>
<accession>A0AAD7GCJ9</accession>
<dbReference type="PROSITE" id="PS50088">
    <property type="entry name" value="ANK_REPEAT"/>
    <property type="match status" value="7"/>
</dbReference>
<sequence length="928" mass="102599">MAETLGTIAAILQLVDTALKAREYVKDFHDAPKEQQKLFSEMEDLRSLLGELNKRAAASPSGEGLQKMSPPLSAFKATMEKFTATLGPVEGLSKFTKRLTWTLWSKKEAVGYLEELERMKGLITLWLTMDIWDVGQKHMANQDTILNAVQEHRDHIDAEKRRAILDWISPLNFLQRQADIFSTLQPGTGEWLLAEAQFQDWKSGAEQVLWCRGIPGAGKTVLASLVVNHLETRARNENLGLACIYLNHKETDTQTIPNLLGGLLKQLILGTPIPSEVNSLYAHHSSRQTRPAPDEFRKALNSALVGYPQVYFIIDALDEYPEHPRHLFLKHLATLVPQIKILLTSRPHINLDSYFPNLKIIEIQATEKDIHRYLDIQIQDSVRLSKHIRTRPELAGEIQAKITGNSKGMFLLAKLHIESLAAKNTIKSVREALQHLPKDLDHTYDEALERINRQNEEDKQLGLLALTWVANVKRPLSVSELREALAIEPEDTYLDVDNLLDMDIVLSVCAGLIIVDETVSVVRLVHYTTQNYLDSIRLARFPLAHPIIVSTCLTYLSFKEFEVLPELSEDIMDMIVAHPFLQYAQYWLMHARGDPELCLQDKILAFLSQASRWTGIWGDAAPWDYHHTNFRRQMPMDNDTAPLCMSAACGLQRITGNLLGSGVDAHIIDAALGAASYYGHIHMVQLLLTVGANVNGIDPYYFGPLQAASSNGHELVVRLLIDSGAHVNTQGGYYNNALNAASANGHEMVAQLLIKKGSDVNAEGEDYGSALHAASTWGHEHMVRLLIQNGANVNLQGGQYGTALQAASSRGNELVVQLLIERGADVNAEGGPYSNALQAASAAGHAAVVQLLLEHGVNVNSQGGYFGNSLQAASVMGHSTVAQMLVENGVDIFCRNGPYGRYQTPLQAASAAGNTILVKLLRERGAAY</sequence>
<keyword evidence="2" id="KW-0040">ANK repeat</keyword>
<dbReference type="PROSITE" id="PS50297">
    <property type="entry name" value="ANK_REP_REGION"/>
    <property type="match status" value="5"/>
</dbReference>
<feature type="repeat" description="ANK" evidence="2">
    <location>
        <begin position="901"/>
        <end position="928"/>
    </location>
</feature>
<dbReference type="Proteomes" id="UP001221757">
    <property type="component" value="Unassembled WGS sequence"/>
</dbReference>
<gene>
    <name evidence="4" type="ORF">B0H17DRAFT_674066</name>
</gene>
<evidence type="ECO:0000256" key="1">
    <source>
        <dbReference type="ARBA" id="ARBA00022737"/>
    </source>
</evidence>
<feature type="repeat" description="ANK" evidence="2">
    <location>
        <begin position="671"/>
        <end position="699"/>
    </location>
</feature>
<evidence type="ECO:0000259" key="3">
    <source>
        <dbReference type="PROSITE" id="PS50837"/>
    </source>
</evidence>
<dbReference type="AlphaFoldDB" id="A0AAD7GCJ9"/>
<dbReference type="SUPFAM" id="SSF52540">
    <property type="entry name" value="P-loop containing nucleoside triphosphate hydrolases"/>
    <property type="match status" value="1"/>
</dbReference>
<feature type="domain" description="NACHT" evidence="3">
    <location>
        <begin position="207"/>
        <end position="347"/>
    </location>
</feature>
<dbReference type="SUPFAM" id="SSF48403">
    <property type="entry name" value="Ankyrin repeat"/>
    <property type="match status" value="1"/>
</dbReference>
<dbReference type="PROSITE" id="PS50837">
    <property type="entry name" value="NACHT"/>
    <property type="match status" value="1"/>
</dbReference>
<evidence type="ECO:0000313" key="4">
    <source>
        <dbReference type="EMBL" id="KAJ7688184.1"/>
    </source>
</evidence>
<comment type="caution">
    <text evidence="4">The sequence shown here is derived from an EMBL/GenBank/DDBJ whole genome shotgun (WGS) entry which is preliminary data.</text>
</comment>
<evidence type="ECO:0000256" key="2">
    <source>
        <dbReference type="PROSITE-ProRule" id="PRU00023"/>
    </source>
</evidence>
<dbReference type="InterPro" id="IPR002110">
    <property type="entry name" value="Ankyrin_rpt"/>
</dbReference>
<keyword evidence="1" id="KW-0677">Repeat</keyword>
<dbReference type="InterPro" id="IPR056884">
    <property type="entry name" value="NPHP3-like_N"/>
</dbReference>
<keyword evidence="5" id="KW-1185">Reference proteome</keyword>